<feature type="region of interest" description="Disordered" evidence="1">
    <location>
        <begin position="218"/>
        <end position="256"/>
    </location>
</feature>
<feature type="region of interest" description="Disordered" evidence="1">
    <location>
        <begin position="155"/>
        <end position="176"/>
    </location>
</feature>
<comment type="caution">
    <text evidence="2">The sequence shown here is derived from an EMBL/GenBank/DDBJ whole genome shotgun (WGS) entry which is preliminary data.</text>
</comment>
<gene>
    <name evidence="2" type="ORF">B0H17DRAFT_1143987</name>
</gene>
<evidence type="ECO:0000313" key="3">
    <source>
        <dbReference type="Proteomes" id="UP001221757"/>
    </source>
</evidence>
<dbReference type="EMBL" id="JARKIE010000231">
    <property type="protein sequence ID" value="KAJ7663578.1"/>
    <property type="molecule type" value="Genomic_DNA"/>
</dbReference>
<reference evidence="2" key="1">
    <citation type="submission" date="2023-03" db="EMBL/GenBank/DDBJ databases">
        <title>Massive genome expansion in bonnet fungi (Mycena s.s.) driven by repeated elements and novel gene families across ecological guilds.</title>
        <authorList>
            <consortium name="Lawrence Berkeley National Laboratory"/>
            <person name="Harder C.B."/>
            <person name="Miyauchi S."/>
            <person name="Viragh M."/>
            <person name="Kuo A."/>
            <person name="Thoen E."/>
            <person name="Andreopoulos B."/>
            <person name="Lu D."/>
            <person name="Skrede I."/>
            <person name="Drula E."/>
            <person name="Henrissat B."/>
            <person name="Morin E."/>
            <person name="Kohler A."/>
            <person name="Barry K."/>
            <person name="LaButti K."/>
            <person name="Morin E."/>
            <person name="Salamov A."/>
            <person name="Lipzen A."/>
            <person name="Mereny Z."/>
            <person name="Hegedus B."/>
            <person name="Baldrian P."/>
            <person name="Stursova M."/>
            <person name="Weitz H."/>
            <person name="Taylor A."/>
            <person name="Grigoriev I.V."/>
            <person name="Nagy L.G."/>
            <person name="Martin F."/>
            <person name="Kauserud H."/>
        </authorList>
    </citation>
    <scope>NUCLEOTIDE SEQUENCE</scope>
    <source>
        <strain evidence="2">CBHHK067</strain>
    </source>
</reference>
<proteinExistence type="predicted"/>
<sequence length="256" mass="28648">MSSKFATITRITGKLLTFHRGKVTALTCSDFQDGCNNYFSHKDTTPAKKVGVILALSNDANTTAITLDDKRIFHTLEVGMLPDLSRRYMKDPKASKIADDQLDEWLHAIVEIDEVHQYEDECMAFFVFNANTDKGKRKVLTDASDDHNAKKLFTKVNANTKPTSSSTASSSSSSFCPPLTADERALLSANDGCNKCHIFFVGHRSDSPQRLLKRHRLHSPHSGGCELGEESDQGQEHGHHHASHEGRRQQRQQQFH</sequence>
<feature type="compositionally biased region" description="Low complexity" evidence="1">
    <location>
        <begin position="163"/>
        <end position="174"/>
    </location>
</feature>
<evidence type="ECO:0000313" key="2">
    <source>
        <dbReference type="EMBL" id="KAJ7663578.1"/>
    </source>
</evidence>
<dbReference type="AlphaFoldDB" id="A0AAD7G667"/>
<protein>
    <submittedName>
        <fullName evidence="2">Uncharacterized protein</fullName>
    </submittedName>
</protein>
<organism evidence="2 3">
    <name type="scientific">Mycena rosella</name>
    <name type="common">Pink bonnet</name>
    <name type="synonym">Agaricus rosellus</name>
    <dbReference type="NCBI Taxonomy" id="1033263"/>
    <lineage>
        <taxon>Eukaryota</taxon>
        <taxon>Fungi</taxon>
        <taxon>Dikarya</taxon>
        <taxon>Basidiomycota</taxon>
        <taxon>Agaricomycotina</taxon>
        <taxon>Agaricomycetes</taxon>
        <taxon>Agaricomycetidae</taxon>
        <taxon>Agaricales</taxon>
        <taxon>Marasmiineae</taxon>
        <taxon>Mycenaceae</taxon>
        <taxon>Mycena</taxon>
    </lineage>
</organism>
<evidence type="ECO:0000256" key="1">
    <source>
        <dbReference type="SAM" id="MobiDB-lite"/>
    </source>
</evidence>
<dbReference type="Proteomes" id="UP001221757">
    <property type="component" value="Unassembled WGS sequence"/>
</dbReference>
<accession>A0AAD7G667</accession>
<name>A0AAD7G667_MYCRO</name>
<keyword evidence="3" id="KW-1185">Reference proteome</keyword>